<dbReference type="InterPro" id="IPR032420">
    <property type="entry name" value="E1_4HB"/>
</dbReference>
<dbReference type="Pfam" id="PF16190">
    <property type="entry name" value="E1_FCCH"/>
    <property type="match status" value="1"/>
</dbReference>
<dbReference type="Gene3D" id="3.40.50.12550">
    <property type="entry name" value="Ubiquitin-activating enzyme E1, inactive adenylation domain, subdomain 2"/>
    <property type="match status" value="1"/>
</dbReference>
<feature type="domain" description="Ubiquitin-activating enzyme E1 four-helix bundle" evidence="5">
    <location>
        <begin position="224"/>
        <end position="291"/>
    </location>
</feature>
<feature type="domain" description="Ubiquitin-activating enzyme E1 FCCH" evidence="4">
    <location>
        <begin position="156"/>
        <end position="222"/>
    </location>
</feature>
<comment type="caution">
    <text evidence="6">The sequence shown here is derived from an EMBL/GenBank/DDBJ whole genome shotgun (WGS) entry which is preliminary data.</text>
</comment>
<dbReference type="Pfam" id="PF16191">
    <property type="entry name" value="E1_4HB"/>
    <property type="match status" value="1"/>
</dbReference>
<evidence type="ECO:0000256" key="3">
    <source>
        <dbReference type="ARBA" id="ARBA00022598"/>
    </source>
</evidence>
<dbReference type="VEuPathDB" id="VectorBase:LOC119169639"/>
<dbReference type="Proteomes" id="UP000821866">
    <property type="component" value="Unassembled WGS sequence"/>
</dbReference>
<dbReference type="GO" id="GO:0032446">
    <property type="term" value="P:protein modification by small protein conjugation"/>
    <property type="evidence" value="ECO:0007669"/>
    <property type="project" value="UniProtKB-ARBA"/>
</dbReference>
<comment type="similarity">
    <text evidence="2">Belongs to the ubiquitin-activating E1 family.</text>
</comment>
<reference evidence="6" key="1">
    <citation type="journal article" date="2020" name="Cell">
        <title>Large-Scale Comparative Analyses of Tick Genomes Elucidate Their Genetic Diversity and Vector Capacities.</title>
        <authorList>
            <consortium name="Tick Genome and Microbiome Consortium (TIGMIC)"/>
            <person name="Jia N."/>
            <person name="Wang J."/>
            <person name="Shi W."/>
            <person name="Du L."/>
            <person name="Sun Y."/>
            <person name="Zhan W."/>
            <person name="Jiang J.F."/>
            <person name="Wang Q."/>
            <person name="Zhang B."/>
            <person name="Ji P."/>
            <person name="Bell-Sakyi L."/>
            <person name="Cui X.M."/>
            <person name="Yuan T.T."/>
            <person name="Jiang B.G."/>
            <person name="Yang W.F."/>
            <person name="Lam T.T."/>
            <person name="Chang Q.C."/>
            <person name="Ding S.J."/>
            <person name="Wang X.J."/>
            <person name="Zhu J.G."/>
            <person name="Ruan X.D."/>
            <person name="Zhao L."/>
            <person name="Wei J.T."/>
            <person name="Ye R.Z."/>
            <person name="Que T.C."/>
            <person name="Du C.H."/>
            <person name="Zhou Y.H."/>
            <person name="Cheng J.X."/>
            <person name="Dai P.F."/>
            <person name="Guo W.B."/>
            <person name="Han X.H."/>
            <person name="Huang E.J."/>
            <person name="Li L.F."/>
            <person name="Wei W."/>
            <person name="Gao Y.C."/>
            <person name="Liu J.Z."/>
            <person name="Shao H.Z."/>
            <person name="Wang X."/>
            <person name="Wang C.C."/>
            <person name="Yang T.C."/>
            <person name="Huo Q.B."/>
            <person name="Li W."/>
            <person name="Chen H.Y."/>
            <person name="Chen S.E."/>
            <person name="Zhou L.G."/>
            <person name="Ni X.B."/>
            <person name="Tian J.H."/>
            <person name="Sheng Y."/>
            <person name="Liu T."/>
            <person name="Pan Y.S."/>
            <person name="Xia L.Y."/>
            <person name="Li J."/>
            <person name="Zhao F."/>
            <person name="Cao W.C."/>
        </authorList>
    </citation>
    <scope>NUCLEOTIDE SEQUENCE</scope>
    <source>
        <strain evidence="6">Rmic-2018</strain>
    </source>
</reference>
<dbReference type="PROSITE" id="PS00536">
    <property type="entry name" value="UBIQUITIN_ACTIVAT_1"/>
    <property type="match status" value="1"/>
</dbReference>
<dbReference type="InterPro" id="IPR032418">
    <property type="entry name" value="E1_FCCH"/>
</dbReference>
<keyword evidence="3" id="KW-0436">Ligase</keyword>
<evidence type="ECO:0000256" key="2">
    <source>
        <dbReference type="ARBA" id="ARBA00005673"/>
    </source>
</evidence>
<evidence type="ECO:0000313" key="7">
    <source>
        <dbReference type="Proteomes" id="UP000821866"/>
    </source>
</evidence>
<sequence length="447" mass="49601">MHANKQIDRRVRVCCRAAFIAKARPRSCSSRMYTMFNFVAIVYEPVDLYYTAGKRASASEASLARLNQYVRVEAHTEPLNEEFLKQFNVVVLTEASLEQQEDVAAITRKNNISLVVADTRGLAGQIFCDFGENFRVVDPNGEEPLSVLITSITNDRDGVVACLTRHGFEDGDYVSFSEVRGMSEINNCPPMKVKVLGPHTFSIGDTTQFGEYTQGGVATQVKIPKDIKFKSFQESLAEPDFVTSNFAKIDRPLHLHLGFQALHEFQRLHSHLPRPWNKEDAEEVVRLARQKNARLATPLENIDERLITTLSYVSAGSLCPMQAVIGSIAAQEVMKACSGKFNPIRQWFYFDAFECLPRDAVVSEASANAMNNTRYAGQACVLGTDVQDELMSQNYFVVGSSLHKLIGVQSDWGSVDQGLLGRQVGAAEEGRLSALPGGIRFWGEARG</sequence>
<evidence type="ECO:0008006" key="8">
    <source>
        <dbReference type="Google" id="ProtNLM"/>
    </source>
</evidence>
<reference evidence="6" key="2">
    <citation type="submission" date="2021-09" db="EMBL/GenBank/DDBJ databases">
        <authorList>
            <person name="Jia N."/>
            <person name="Wang J."/>
            <person name="Shi W."/>
            <person name="Du L."/>
            <person name="Sun Y."/>
            <person name="Zhan W."/>
            <person name="Jiang J."/>
            <person name="Wang Q."/>
            <person name="Zhang B."/>
            <person name="Ji P."/>
            <person name="Sakyi L.B."/>
            <person name="Cui X."/>
            <person name="Yuan T."/>
            <person name="Jiang B."/>
            <person name="Yang W."/>
            <person name="Lam T.T.-Y."/>
            <person name="Chang Q."/>
            <person name="Ding S."/>
            <person name="Wang X."/>
            <person name="Zhu J."/>
            <person name="Ruan X."/>
            <person name="Zhao L."/>
            <person name="Wei J."/>
            <person name="Que T."/>
            <person name="Du C."/>
            <person name="Cheng J."/>
            <person name="Dai P."/>
            <person name="Han X."/>
            <person name="Huang E."/>
            <person name="Gao Y."/>
            <person name="Liu J."/>
            <person name="Shao H."/>
            <person name="Ye R."/>
            <person name="Li L."/>
            <person name="Wei W."/>
            <person name="Wang X."/>
            <person name="Wang C."/>
            <person name="Huo Q."/>
            <person name="Li W."/>
            <person name="Guo W."/>
            <person name="Chen H."/>
            <person name="Chen S."/>
            <person name="Zhou L."/>
            <person name="Zhou L."/>
            <person name="Ni X."/>
            <person name="Tian J."/>
            <person name="Zhou Y."/>
            <person name="Sheng Y."/>
            <person name="Liu T."/>
            <person name="Pan Y."/>
            <person name="Xia L."/>
            <person name="Li J."/>
            <person name="Zhao F."/>
            <person name="Cao W."/>
        </authorList>
    </citation>
    <scope>NUCLEOTIDE SEQUENCE</scope>
    <source>
        <strain evidence="6">Rmic-2018</strain>
        <tissue evidence="6">Larvae</tissue>
    </source>
</reference>
<dbReference type="EMBL" id="JABSTU010000007">
    <property type="protein sequence ID" value="KAH8025173.1"/>
    <property type="molecule type" value="Genomic_DNA"/>
</dbReference>
<dbReference type="InterPro" id="IPR018074">
    <property type="entry name" value="UBQ-activ_enz_E1_CS"/>
</dbReference>
<proteinExistence type="inferred from homology"/>
<dbReference type="FunFam" id="2.40.30.180:FF:000001">
    <property type="entry name" value="ubiquitin-like modifier-activating enzyme 1"/>
    <property type="match status" value="1"/>
</dbReference>
<dbReference type="Gene3D" id="2.40.30.180">
    <property type="entry name" value="Ubiquitin-activating enzyme E1, FCCH domain"/>
    <property type="match status" value="1"/>
</dbReference>
<evidence type="ECO:0000259" key="5">
    <source>
        <dbReference type="Pfam" id="PF16191"/>
    </source>
</evidence>
<evidence type="ECO:0000259" key="4">
    <source>
        <dbReference type="Pfam" id="PF16190"/>
    </source>
</evidence>
<dbReference type="FunFam" id="3.40.50.12550:FF:000001">
    <property type="entry name" value="Ubiquitin-activating enzyme E1 1"/>
    <property type="match status" value="1"/>
</dbReference>
<organism evidence="6 7">
    <name type="scientific">Rhipicephalus microplus</name>
    <name type="common">Cattle tick</name>
    <name type="synonym">Boophilus microplus</name>
    <dbReference type="NCBI Taxonomy" id="6941"/>
    <lineage>
        <taxon>Eukaryota</taxon>
        <taxon>Metazoa</taxon>
        <taxon>Ecdysozoa</taxon>
        <taxon>Arthropoda</taxon>
        <taxon>Chelicerata</taxon>
        <taxon>Arachnida</taxon>
        <taxon>Acari</taxon>
        <taxon>Parasitiformes</taxon>
        <taxon>Ixodida</taxon>
        <taxon>Ixodoidea</taxon>
        <taxon>Ixodidae</taxon>
        <taxon>Rhipicephalinae</taxon>
        <taxon>Rhipicephalus</taxon>
        <taxon>Boophilus</taxon>
    </lineage>
</organism>
<evidence type="ECO:0000256" key="1">
    <source>
        <dbReference type="ARBA" id="ARBA00004906"/>
    </source>
</evidence>
<name>A0A9J6DSL9_RHIMP</name>
<accession>A0A9J6DSL9</accession>
<gene>
    <name evidence="6" type="ORF">HPB51_004186</name>
</gene>
<protein>
    <recommendedName>
        <fullName evidence="8">E1 ubiquitin-activating enzyme</fullName>
    </recommendedName>
</protein>
<evidence type="ECO:0000313" key="6">
    <source>
        <dbReference type="EMBL" id="KAH8025173.1"/>
    </source>
</evidence>
<dbReference type="InterPro" id="IPR042302">
    <property type="entry name" value="E1_FCCH_sf"/>
</dbReference>
<comment type="pathway">
    <text evidence="1">Protein modification; protein ubiquitination.</text>
</comment>
<dbReference type="InterPro" id="IPR042449">
    <property type="entry name" value="Ub-E1_IAD_1"/>
</dbReference>
<keyword evidence="7" id="KW-1185">Reference proteome</keyword>
<dbReference type="GO" id="GO:0008641">
    <property type="term" value="F:ubiquitin-like modifier activating enzyme activity"/>
    <property type="evidence" value="ECO:0007669"/>
    <property type="project" value="InterPro"/>
</dbReference>
<dbReference type="AlphaFoldDB" id="A0A9J6DSL9"/>
<dbReference type="InterPro" id="IPR035985">
    <property type="entry name" value="Ubiquitin-activating_enz"/>
</dbReference>
<dbReference type="Gene3D" id="3.50.50.80">
    <property type="entry name" value="Ubiquitin-activating enzyme E1, inactive adenylation domain, subdomain 1"/>
    <property type="match status" value="1"/>
</dbReference>
<dbReference type="SUPFAM" id="SSF69572">
    <property type="entry name" value="Activating enzymes of the ubiquitin-like proteins"/>
    <property type="match status" value="1"/>
</dbReference>